<dbReference type="RefSeq" id="WP_152212636.1">
    <property type="nucleotide sequence ID" value="NZ_WFLN01000006.1"/>
</dbReference>
<dbReference type="PANTHER" id="PTHR23517">
    <property type="entry name" value="RESISTANCE PROTEIN MDTM, PUTATIVE-RELATED-RELATED"/>
    <property type="match status" value="1"/>
</dbReference>
<feature type="domain" description="Major facilitator superfamily (MFS) profile" evidence="8">
    <location>
        <begin position="12"/>
        <end position="395"/>
    </location>
</feature>
<dbReference type="Pfam" id="PF07690">
    <property type="entry name" value="MFS_1"/>
    <property type="match status" value="1"/>
</dbReference>
<feature type="transmembrane region" description="Helical" evidence="7">
    <location>
        <begin position="370"/>
        <end position="388"/>
    </location>
</feature>
<evidence type="ECO:0000256" key="1">
    <source>
        <dbReference type="ARBA" id="ARBA00004651"/>
    </source>
</evidence>
<evidence type="ECO:0000256" key="2">
    <source>
        <dbReference type="ARBA" id="ARBA00022448"/>
    </source>
</evidence>
<dbReference type="GO" id="GO:0022857">
    <property type="term" value="F:transmembrane transporter activity"/>
    <property type="evidence" value="ECO:0007669"/>
    <property type="project" value="InterPro"/>
</dbReference>
<dbReference type="SUPFAM" id="SSF103473">
    <property type="entry name" value="MFS general substrate transporter"/>
    <property type="match status" value="1"/>
</dbReference>
<evidence type="ECO:0000256" key="5">
    <source>
        <dbReference type="ARBA" id="ARBA00022989"/>
    </source>
</evidence>
<keyword evidence="2" id="KW-0813">Transport</keyword>
<proteinExistence type="predicted"/>
<evidence type="ECO:0000256" key="7">
    <source>
        <dbReference type="SAM" id="Phobius"/>
    </source>
</evidence>
<dbReference type="Proteomes" id="UP000442694">
    <property type="component" value="Unassembled WGS sequence"/>
</dbReference>
<dbReference type="Gene3D" id="1.20.1250.20">
    <property type="entry name" value="MFS general substrate transporter like domains"/>
    <property type="match status" value="1"/>
</dbReference>
<feature type="transmembrane region" description="Helical" evidence="7">
    <location>
        <begin position="12"/>
        <end position="38"/>
    </location>
</feature>
<sequence length="399" mass="44739">MSKIYFNKNRLFPFLLLIGGFLSVLANFMMLPILALHAMNVFKLTAFGVGIICAIWPAILCTTTIFFGAFADRIGHEKALKIGLLFQILSFFLMSRSNSVTEFAISQVLFGLGKSFFGSSIRALLVSTCPQDRLPYFLRVNFFLINAACMIGPLAGVFLYDFFAKKTFLVCSLIYTFFLILFLFIEPSPETIHCSVKSEQRSSIIWSAVFQLCKNKNLLVWIIASFAIVFVFGVYESMMPLVLSIETKAIKFGFLLSLNGGTIALIQVLFLTFKSTLKAEYRITILGFAGFISGFFMFSLPILGEYKFLIGTLLFSCGEALLSPQMEIKLNDLSPEKYKATYFGISEIKQAGFFLGPLIGGLIYEEFGRSVLFISCTIILILSALLYIRTLHFRKIVTV</sequence>
<comment type="subcellular location">
    <subcellularLocation>
        <location evidence="1">Cell membrane</location>
        <topology evidence="1">Multi-pass membrane protein</topology>
    </subcellularLocation>
</comment>
<dbReference type="InterPro" id="IPR036259">
    <property type="entry name" value="MFS_trans_sf"/>
</dbReference>
<feature type="transmembrane region" description="Helical" evidence="7">
    <location>
        <begin position="137"/>
        <end position="160"/>
    </location>
</feature>
<keyword evidence="10" id="KW-1185">Reference proteome</keyword>
<dbReference type="PANTHER" id="PTHR23517:SF3">
    <property type="entry name" value="INTEGRAL MEMBRANE TRANSPORT PROTEIN"/>
    <property type="match status" value="1"/>
</dbReference>
<dbReference type="InterPro" id="IPR050171">
    <property type="entry name" value="MFS_Transporters"/>
</dbReference>
<gene>
    <name evidence="9" type="ORF">GCL57_06970</name>
</gene>
<evidence type="ECO:0000256" key="6">
    <source>
        <dbReference type="ARBA" id="ARBA00023136"/>
    </source>
</evidence>
<comment type="caution">
    <text evidence="9">The sequence shown here is derived from an EMBL/GenBank/DDBJ whole genome shotgun (WGS) entry which is preliminary data.</text>
</comment>
<feature type="transmembrane region" description="Helical" evidence="7">
    <location>
        <begin position="44"/>
        <end position="67"/>
    </location>
</feature>
<feature type="transmembrane region" description="Helical" evidence="7">
    <location>
        <begin position="166"/>
        <end position="185"/>
    </location>
</feature>
<evidence type="ECO:0000313" key="10">
    <source>
        <dbReference type="Proteomes" id="UP000442694"/>
    </source>
</evidence>
<protein>
    <submittedName>
        <fullName evidence="9">MFS transporter</fullName>
    </submittedName>
</protein>
<reference evidence="9 10" key="1">
    <citation type="submission" date="2019-10" db="EMBL/GenBank/DDBJ databases">
        <title>New genus of Silvanigrellaceae.</title>
        <authorList>
            <person name="Pitt A."/>
            <person name="Hahn M.W."/>
        </authorList>
    </citation>
    <scope>NUCLEOTIDE SEQUENCE [LARGE SCALE GENOMIC DNA]</scope>
    <source>
        <strain evidence="9 10">33A1-SZDP</strain>
    </source>
</reference>
<name>A0A833JCH3_9BACT</name>
<feature type="transmembrane region" description="Helical" evidence="7">
    <location>
        <begin position="218"/>
        <end position="238"/>
    </location>
</feature>
<feature type="transmembrane region" description="Helical" evidence="7">
    <location>
        <begin position="250"/>
        <end position="271"/>
    </location>
</feature>
<evidence type="ECO:0000313" key="9">
    <source>
        <dbReference type="EMBL" id="KAB8030708.1"/>
    </source>
</evidence>
<feature type="transmembrane region" description="Helical" evidence="7">
    <location>
        <begin position="283"/>
        <end position="302"/>
    </location>
</feature>
<dbReference type="InterPro" id="IPR020846">
    <property type="entry name" value="MFS_dom"/>
</dbReference>
<evidence type="ECO:0000256" key="3">
    <source>
        <dbReference type="ARBA" id="ARBA00022475"/>
    </source>
</evidence>
<dbReference type="PROSITE" id="PS50850">
    <property type="entry name" value="MFS"/>
    <property type="match status" value="1"/>
</dbReference>
<keyword evidence="4 7" id="KW-0812">Transmembrane</keyword>
<dbReference type="AlphaFoldDB" id="A0A833JCH3"/>
<keyword evidence="6 7" id="KW-0472">Membrane</keyword>
<organism evidence="9 10">
    <name type="scientific">Fluviispira multicolorata</name>
    <dbReference type="NCBI Taxonomy" id="2654512"/>
    <lineage>
        <taxon>Bacteria</taxon>
        <taxon>Pseudomonadati</taxon>
        <taxon>Bdellovibrionota</taxon>
        <taxon>Oligoflexia</taxon>
        <taxon>Silvanigrellales</taxon>
        <taxon>Silvanigrellaceae</taxon>
        <taxon>Fluviispira</taxon>
    </lineage>
</organism>
<dbReference type="InterPro" id="IPR011701">
    <property type="entry name" value="MFS"/>
</dbReference>
<dbReference type="EMBL" id="WFLN01000006">
    <property type="protein sequence ID" value="KAB8030708.1"/>
    <property type="molecule type" value="Genomic_DNA"/>
</dbReference>
<dbReference type="GO" id="GO:0005886">
    <property type="term" value="C:plasma membrane"/>
    <property type="evidence" value="ECO:0007669"/>
    <property type="project" value="UniProtKB-SubCell"/>
</dbReference>
<evidence type="ECO:0000259" key="8">
    <source>
        <dbReference type="PROSITE" id="PS50850"/>
    </source>
</evidence>
<evidence type="ECO:0000256" key="4">
    <source>
        <dbReference type="ARBA" id="ARBA00022692"/>
    </source>
</evidence>
<keyword evidence="3" id="KW-1003">Cell membrane</keyword>
<accession>A0A833JCH3</accession>
<keyword evidence="5 7" id="KW-1133">Transmembrane helix</keyword>